<evidence type="ECO:0000259" key="9">
    <source>
        <dbReference type="Pfam" id="PF25145"/>
    </source>
</evidence>
<comment type="caution">
    <text evidence="10">The sequence shown here is derived from an EMBL/GenBank/DDBJ whole genome shotgun (WGS) entry which is preliminary data.</text>
</comment>
<evidence type="ECO:0000256" key="1">
    <source>
        <dbReference type="ARBA" id="ARBA00004141"/>
    </source>
</evidence>
<evidence type="ECO:0000256" key="4">
    <source>
        <dbReference type="ARBA" id="ARBA00023136"/>
    </source>
</evidence>
<dbReference type="PANTHER" id="PTHR33507">
    <property type="entry name" value="INNER MEMBRANE PROTEIN YBBJ"/>
    <property type="match status" value="1"/>
</dbReference>
<gene>
    <name evidence="10" type="ORF">GCM10023333_26610</name>
</gene>
<evidence type="ECO:0000259" key="7">
    <source>
        <dbReference type="Pfam" id="PF01957"/>
    </source>
</evidence>
<dbReference type="Pfam" id="PF24961">
    <property type="entry name" value="NfeD_membrane"/>
    <property type="match status" value="1"/>
</dbReference>
<evidence type="ECO:0000256" key="5">
    <source>
        <dbReference type="SAM" id="MobiDB-lite"/>
    </source>
</evidence>
<dbReference type="EMBL" id="BAABJZ010000087">
    <property type="protein sequence ID" value="GAA4891982.1"/>
    <property type="molecule type" value="Genomic_DNA"/>
</dbReference>
<dbReference type="InterPro" id="IPR052165">
    <property type="entry name" value="Membrane_assoc_protease"/>
</dbReference>
<dbReference type="SUPFAM" id="SSF141322">
    <property type="entry name" value="NfeD domain-like"/>
    <property type="match status" value="1"/>
</dbReference>
<organism evidence="10 11">
    <name type="scientific">Ferrimonas pelagia</name>
    <dbReference type="NCBI Taxonomy" id="1177826"/>
    <lineage>
        <taxon>Bacteria</taxon>
        <taxon>Pseudomonadati</taxon>
        <taxon>Pseudomonadota</taxon>
        <taxon>Gammaproteobacteria</taxon>
        <taxon>Alteromonadales</taxon>
        <taxon>Ferrimonadaceae</taxon>
        <taxon>Ferrimonas</taxon>
    </lineage>
</organism>
<dbReference type="InterPro" id="IPR029045">
    <property type="entry name" value="ClpP/crotonase-like_dom_sf"/>
</dbReference>
<evidence type="ECO:0000313" key="11">
    <source>
        <dbReference type="Proteomes" id="UP001499988"/>
    </source>
</evidence>
<reference evidence="11" key="1">
    <citation type="journal article" date="2019" name="Int. J. Syst. Evol. Microbiol.">
        <title>The Global Catalogue of Microorganisms (GCM) 10K type strain sequencing project: providing services to taxonomists for standard genome sequencing and annotation.</title>
        <authorList>
            <consortium name="The Broad Institute Genomics Platform"/>
            <consortium name="The Broad Institute Genome Sequencing Center for Infectious Disease"/>
            <person name="Wu L."/>
            <person name="Ma J."/>
        </authorList>
    </citation>
    <scope>NUCLEOTIDE SEQUENCE [LARGE SCALE GENOMIC DNA]</scope>
    <source>
        <strain evidence="11">JCM 18401</strain>
    </source>
</reference>
<feature type="domain" description="NfeD integral membrane" evidence="8">
    <location>
        <begin position="273"/>
        <end position="388"/>
    </location>
</feature>
<evidence type="ECO:0000313" key="10">
    <source>
        <dbReference type="EMBL" id="GAA4891982.1"/>
    </source>
</evidence>
<feature type="compositionally biased region" description="Low complexity" evidence="5">
    <location>
        <begin position="143"/>
        <end position="156"/>
    </location>
</feature>
<dbReference type="InterPro" id="IPR002810">
    <property type="entry name" value="NfeD-like_C"/>
</dbReference>
<dbReference type="Pfam" id="PF01957">
    <property type="entry name" value="NfeD"/>
    <property type="match status" value="1"/>
</dbReference>
<feature type="domain" description="NfeD1b N-terminal" evidence="9">
    <location>
        <begin position="22"/>
        <end position="121"/>
    </location>
</feature>
<evidence type="ECO:0000259" key="8">
    <source>
        <dbReference type="Pfam" id="PF24961"/>
    </source>
</evidence>
<sequence>MLPVLRLFLLCFILLPAAQAQVWLIPLKGVIGPASADFVISELQLAAEQDAAMVVIQLDTPGGLDTAMRDLIQAVTQSSVPVVTYVSPSGARAASAGTYLLLASHVAAMAPGTNLGAASPVSIAPGGLPGSTPAPDAPEPEQTPEQSQSQEQPQSQAPKTARDDSKVVAKTTLEKKVLNDAIAYIRALAELHGRNADWAETAVSEAASLPASEALELNVIDLIAPDLNALLAQLQGRTVTVLGELHTLDGSGAQLQRQPNWRHKLLAVITNPNVAYILMLIGLYGLILEFYNPGVGLPGVLGGICLLLAMYALQMMPVNYAGLALMLLGIILMIAEALSPSFGLFGISGVIAFALGSTLLMDSDLPGYQIALPLILALSLSSLLLFSVVLTMLLKIRRRPATTGDTQFDQCEVVVLDGFPGPGRVRFSGELWQAVSDHPLQPNQKVRILARDGMLLTVGPLKEAL</sequence>
<name>A0ABP9FAV1_9GAMM</name>
<protein>
    <submittedName>
        <fullName evidence="10">Nodulation protein NfeD</fullName>
    </submittedName>
</protein>
<evidence type="ECO:0000256" key="2">
    <source>
        <dbReference type="ARBA" id="ARBA00022692"/>
    </source>
</evidence>
<keyword evidence="11" id="KW-1185">Reference proteome</keyword>
<dbReference type="PANTHER" id="PTHR33507:SF4">
    <property type="entry name" value="NODULATION COMPETITIVENESS PROTEIN NFED"/>
    <property type="match status" value="1"/>
</dbReference>
<dbReference type="InterPro" id="IPR012340">
    <property type="entry name" value="NA-bd_OB-fold"/>
</dbReference>
<feature type="transmembrane region" description="Helical" evidence="6">
    <location>
        <begin position="294"/>
        <end position="312"/>
    </location>
</feature>
<proteinExistence type="predicted"/>
<dbReference type="SUPFAM" id="SSF52096">
    <property type="entry name" value="ClpP/crotonase"/>
    <property type="match status" value="1"/>
</dbReference>
<accession>A0ABP9FAV1</accession>
<dbReference type="RefSeq" id="WP_345335900.1">
    <property type="nucleotide sequence ID" value="NZ_BAABJZ010000087.1"/>
</dbReference>
<dbReference type="Gene3D" id="3.90.226.10">
    <property type="entry name" value="2-enoyl-CoA Hydratase, Chain A, domain 1"/>
    <property type="match status" value="1"/>
</dbReference>
<dbReference type="Pfam" id="PF25145">
    <property type="entry name" value="NfeD1b_N"/>
    <property type="match status" value="1"/>
</dbReference>
<dbReference type="Proteomes" id="UP001499988">
    <property type="component" value="Unassembled WGS sequence"/>
</dbReference>
<feature type="transmembrane region" description="Helical" evidence="6">
    <location>
        <begin position="265"/>
        <end position="287"/>
    </location>
</feature>
<feature type="transmembrane region" description="Helical" evidence="6">
    <location>
        <begin position="318"/>
        <end position="335"/>
    </location>
</feature>
<feature type="transmembrane region" description="Helical" evidence="6">
    <location>
        <begin position="342"/>
        <end position="361"/>
    </location>
</feature>
<comment type="subcellular location">
    <subcellularLocation>
        <location evidence="1">Membrane</location>
        <topology evidence="1">Multi-pass membrane protein</topology>
    </subcellularLocation>
</comment>
<evidence type="ECO:0000256" key="3">
    <source>
        <dbReference type="ARBA" id="ARBA00022989"/>
    </source>
</evidence>
<dbReference type="InterPro" id="IPR056739">
    <property type="entry name" value="NfeD_membrane"/>
</dbReference>
<evidence type="ECO:0000256" key="6">
    <source>
        <dbReference type="SAM" id="Phobius"/>
    </source>
</evidence>
<feature type="region of interest" description="Disordered" evidence="5">
    <location>
        <begin position="121"/>
        <end position="167"/>
    </location>
</feature>
<keyword evidence="3 6" id="KW-1133">Transmembrane helix</keyword>
<dbReference type="CDD" id="cd07020">
    <property type="entry name" value="Clp_protease_NfeD_1"/>
    <property type="match status" value="1"/>
</dbReference>
<dbReference type="InterPro" id="IPR056738">
    <property type="entry name" value="NfeD1b_N"/>
</dbReference>
<feature type="transmembrane region" description="Helical" evidence="6">
    <location>
        <begin position="367"/>
        <end position="394"/>
    </location>
</feature>
<dbReference type="Gene3D" id="2.40.50.140">
    <property type="entry name" value="Nucleic acid-binding proteins"/>
    <property type="match status" value="1"/>
</dbReference>
<keyword evidence="4 6" id="KW-0472">Membrane</keyword>
<keyword evidence="2 6" id="KW-0812">Transmembrane</keyword>
<feature type="domain" description="NfeD-like C-terminal" evidence="7">
    <location>
        <begin position="413"/>
        <end position="460"/>
    </location>
</feature>